<keyword evidence="3" id="KW-1185">Reference proteome</keyword>
<proteinExistence type="predicted"/>
<gene>
    <name evidence="2" type="ORF">G6F50_004708</name>
</gene>
<dbReference type="EMBL" id="JAANIU010000581">
    <property type="protein sequence ID" value="KAG1571324.1"/>
    <property type="molecule type" value="Genomic_DNA"/>
</dbReference>
<name>A0A9P6Z692_9FUNG</name>
<reference evidence="2 3" key="1">
    <citation type="journal article" date="2020" name="Microb. Genom.">
        <title>Genetic diversity of clinical and environmental Mucorales isolates obtained from an investigation of mucormycosis cases among solid organ transplant recipients.</title>
        <authorList>
            <person name="Nguyen M.H."/>
            <person name="Kaul D."/>
            <person name="Muto C."/>
            <person name="Cheng S.J."/>
            <person name="Richter R.A."/>
            <person name="Bruno V.M."/>
            <person name="Liu G."/>
            <person name="Beyhan S."/>
            <person name="Sundermann A.J."/>
            <person name="Mounaud S."/>
            <person name="Pasculle A.W."/>
            <person name="Nierman W.C."/>
            <person name="Driscoll E."/>
            <person name="Cumbie R."/>
            <person name="Clancy C.J."/>
            <person name="Dupont C.L."/>
        </authorList>
    </citation>
    <scope>NUCLEOTIDE SEQUENCE [LARGE SCALE GENOMIC DNA]</scope>
    <source>
        <strain evidence="2 3">GL24</strain>
    </source>
</reference>
<organism evidence="2 3">
    <name type="scientific">Rhizopus delemar</name>
    <dbReference type="NCBI Taxonomy" id="936053"/>
    <lineage>
        <taxon>Eukaryota</taxon>
        <taxon>Fungi</taxon>
        <taxon>Fungi incertae sedis</taxon>
        <taxon>Mucoromycota</taxon>
        <taxon>Mucoromycotina</taxon>
        <taxon>Mucoromycetes</taxon>
        <taxon>Mucorales</taxon>
        <taxon>Mucorineae</taxon>
        <taxon>Rhizopodaceae</taxon>
        <taxon>Rhizopus</taxon>
    </lineage>
</organism>
<evidence type="ECO:0000313" key="3">
    <source>
        <dbReference type="Proteomes" id="UP000740926"/>
    </source>
</evidence>
<protein>
    <submittedName>
        <fullName evidence="2">Uncharacterized protein</fullName>
    </submittedName>
</protein>
<accession>A0A9P6Z692</accession>
<evidence type="ECO:0000313" key="2">
    <source>
        <dbReference type="EMBL" id="KAG1571324.1"/>
    </source>
</evidence>
<feature type="coiled-coil region" evidence="1">
    <location>
        <begin position="168"/>
        <end position="195"/>
    </location>
</feature>
<sequence length="220" mass="26321">MLFLFKWSKRHTFVLVRLLPHTIALYPIRSKTALLYFYHRHHPLQPTKKRRWMRRWLGEKEVRRKRVTLDDVLDETQSDRWVHVSCTLDPLDPTQKDLVLFHLHHPIRLTARSLDERNRFVNLFGFYRHIQSPLSPPPPPIDTEALPPYLQHTLQRSQSDLQHTLHHIQQTQSRIEIAKIQIACHQKNLDALDLQPVGPRPDTLEDHDRWTRVNALVRKE</sequence>
<dbReference type="AlphaFoldDB" id="A0A9P6Z692"/>
<dbReference type="Proteomes" id="UP000740926">
    <property type="component" value="Unassembled WGS sequence"/>
</dbReference>
<keyword evidence="1" id="KW-0175">Coiled coil</keyword>
<comment type="caution">
    <text evidence="2">The sequence shown here is derived from an EMBL/GenBank/DDBJ whole genome shotgun (WGS) entry which is preliminary data.</text>
</comment>
<evidence type="ECO:0000256" key="1">
    <source>
        <dbReference type="SAM" id="Coils"/>
    </source>
</evidence>